<evidence type="ECO:0000313" key="2">
    <source>
        <dbReference type="EMBL" id="NEZ59468.1"/>
    </source>
</evidence>
<accession>A0A6M0RT87</accession>
<feature type="transmembrane region" description="Helical" evidence="1">
    <location>
        <begin position="74"/>
        <end position="95"/>
    </location>
</feature>
<evidence type="ECO:0000256" key="1">
    <source>
        <dbReference type="SAM" id="Phobius"/>
    </source>
</evidence>
<dbReference type="EMBL" id="QXHD01000004">
    <property type="protein sequence ID" value="NEZ59468.1"/>
    <property type="molecule type" value="Genomic_DNA"/>
</dbReference>
<sequence length="159" mass="17343">MQYATPALNAIATFDNAGHFIRRAIEVSAEILNEVIIDLSLSAIESGIIVRRWYENSGKDQIAELGWNALRLTALLILFVACLACVTGFAIGAAWRGAKAAWAWINKATDDGLGLYGPSPMLAAWRQKPTVEVVVIDDIPELDLSEGEALINWAFSLKQ</sequence>
<keyword evidence="1" id="KW-0472">Membrane</keyword>
<dbReference type="AlphaFoldDB" id="A0A6M0RT87"/>
<reference evidence="2 3" key="1">
    <citation type="journal article" date="2020" name="Microb. Ecol.">
        <title>Ecogenomics of the Marine Benthic Filamentous Cyanobacterium Adonisia.</title>
        <authorList>
            <person name="Walter J.M."/>
            <person name="Coutinho F.H."/>
            <person name="Leomil L."/>
            <person name="Hargreaves P.I."/>
            <person name="Campeao M.E."/>
            <person name="Vieira V.V."/>
            <person name="Silva B.S."/>
            <person name="Fistarol G.O."/>
            <person name="Salomon P.S."/>
            <person name="Sawabe T."/>
            <person name="Mino S."/>
            <person name="Hosokawa M."/>
            <person name="Miyashita H."/>
            <person name="Maruyama F."/>
            <person name="van Verk M.C."/>
            <person name="Dutilh B.E."/>
            <person name="Thompson C.C."/>
            <person name="Thompson F.L."/>
        </authorList>
    </citation>
    <scope>NUCLEOTIDE SEQUENCE [LARGE SCALE GENOMIC DNA]</scope>
    <source>
        <strain evidence="2 3">CCMR0081</strain>
    </source>
</reference>
<proteinExistence type="predicted"/>
<name>A0A6M0RT87_9CYAN</name>
<keyword evidence="3" id="KW-1185">Reference proteome</keyword>
<keyword evidence="1" id="KW-0812">Transmembrane</keyword>
<keyword evidence="1" id="KW-1133">Transmembrane helix</keyword>
<dbReference type="RefSeq" id="WP_163702419.1">
    <property type="nucleotide sequence ID" value="NZ_QXHD01000004.1"/>
</dbReference>
<organism evidence="2 3">
    <name type="scientific">Adonisia turfae CCMR0081</name>
    <dbReference type="NCBI Taxonomy" id="2292702"/>
    <lineage>
        <taxon>Bacteria</taxon>
        <taxon>Bacillati</taxon>
        <taxon>Cyanobacteriota</taxon>
        <taxon>Adonisia</taxon>
        <taxon>Adonisia turfae</taxon>
    </lineage>
</organism>
<evidence type="ECO:0000313" key="3">
    <source>
        <dbReference type="Proteomes" id="UP000481033"/>
    </source>
</evidence>
<dbReference type="Proteomes" id="UP000481033">
    <property type="component" value="Unassembled WGS sequence"/>
</dbReference>
<protein>
    <submittedName>
        <fullName evidence="2">Uncharacterized protein</fullName>
    </submittedName>
</protein>
<gene>
    <name evidence="2" type="ORF">DXZ20_28250</name>
</gene>
<comment type="caution">
    <text evidence="2">The sequence shown here is derived from an EMBL/GenBank/DDBJ whole genome shotgun (WGS) entry which is preliminary data.</text>
</comment>